<sequence length="565" mass="64345">MERDVIDFEAKRLTKLPPRAMARHLMALPAKQRMEAIIARADAAAVVAAMPEQDFYLTVKEIGPEDALPLLALASVDQITHVFDLEMWRKDKILPGPGLQWLDRVFRADPRRLLAWLYAADFELLVSLFKKWVRVAQMPDETDPLEARDFLPKNTLDDQYFWETGYPQFEDLIREVLSYLFETHYGFYKELMDHLLWALEPEMEEAAYRFHRGRLEDRAIPDYYDALEIYRPLDVRDIPFEKTVPVAASDEDEPPSPGFALTVVRQGALLQRVLADLDDPHVADALRWEMAAIANKIVVADGLAPDVPEDLHEAAGKAAAMVNLGLDLLTAGDESVAHGVVEHVYLEHLFRAAQAKVYGLQRKLKALVTTGWIGAWPTGPTILDAPWADKIGALLQKTPKMCRLEGAERPRPVETFLHDRRDLHEARQCVAVVASVGPLFFGLPVSPEDLRERLWPEGQVRILEEVTLGVLLFTAAGTKFLTGSWAVEPIPVSLWPRLFREATPDKVEALFQEELRRRIEDPAARRLAWMYLASLLRRYREETEDFSADNPPDPRLMSFFLFDPN</sequence>
<dbReference type="AlphaFoldDB" id="A0A832EAH0"/>
<dbReference type="InterPro" id="IPR045750">
    <property type="entry name" value="DUF6178"/>
</dbReference>
<reference evidence="1" key="1">
    <citation type="journal article" date="2020" name="mSystems">
        <title>Genome- and Community-Level Interaction Insights into Carbon Utilization and Element Cycling Functions of Hydrothermarchaeota in Hydrothermal Sediment.</title>
        <authorList>
            <person name="Zhou Z."/>
            <person name="Liu Y."/>
            <person name="Xu W."/>
            <person name="Pan J."/>
            <person name="Luo Z.H."/>
            <person name="Li M."/>
        </authorList>
    </citation>
    <scope>NUCLEOTIDE SEQUENCE [LARGE SCALE GENOMIC DNA]</scope>
    <source>
        <strain evidence="1">SpSt-456</strain>
    </source>
</reference>
<gene>
    <name evidence="1" type="ORF">ENS06_08000</name>
</gene>
<organism evidence="1">
    <name type="scientific">Desulfacinum infernum</name>
    <dbReference type="NCBI Taxonomy" id="35837"/>
    <lineage>
        <taxon>Bacteria</taxon>
        <taxon>Pseudomonadati</taxon>
        <taxon>Thermodesulfobacteriota</taxon>
        <taxon>Syntrophobacteria</taxon>
        <taxon>Syntrophobacterales</taxon>
        <taxon>Syntrophobacteraceae</taxon>
        <taxon>Desulfacinum</taxon>
    </lineage>
</organism>
<dbReference type="Pfam" id="PF19676">
    <property type="entry name" value="DUF6178"/>
    <property type="match status" value="1"/>
</dbReference>
<accession>A0A832EAH0</accession>
<name>A0A832EAH0_9BACT</name>
<dbReference type="EMBL" id="DSTK01000023">
    <property type="protein sequence ID" value="HFK97252.1"/>
    <property type="molecule type" value="Genomic_DNA"/>
</dbReference>
<proteinExistence type="predicted"/>
<comment type="caution">
    <text evidence="1">The sequence shown here is derived from an EMBL/GenBank/DDBJ whole genome shotgun (WGS) entry which is preliminary data.</text>
</comment>
<protein>
    <submittedName>
        <fullName evidence="1">Uncharacterized protein</fullName>
    </submittedName>
</protein>
<evidence type="ECO:0000313" key="1">
    <source>
        <dbReference type="EMBL" id="HFK97252.1"/>
    </source>
</evidence>